<dbReference type="InterPro" id="IPR004360">
    <property type="entry name" value="Glyas_Fos-R_dOase_dom"/>
</dbReference>
<dbReference type="PROSITE" id="PS51819">
    <property type="entry name" value="VOC"/>
    <property type="match status" value="2"/>
</dbReference>
<dbReference type="RefSeq" id="WP_101836112.1">
    <property type="nucleotide sequence ID" value="NZ_FZMO01000553.1"/>
</dbReference>
<sequence>MPTRENTPAGAPCWADLMTSDAEGAKAFYRELFGWGAEKPAAEFGGYTNLTKDGVRIGGLMPKQPGMEAPDGWSIYLATPDAEKTVAAATEHGGGVIVPPMAVGDLGVMAVITDSTGAAIGIWQPGVHTGFGVVAEPGAPGWFELYTRDFPAALDFYREVFGWDVHIVGDTPEFRYATNGEGESACAGIMDGSAFLPDGVPPHWAVYFGTADTDASLERVATLGGRVIEPGIDTPYGRLGVAADPTGATFKLVGPNVSATPPAAG</sequence>
<feature type="domain" description="VOC" evidence="1">
    <location>
        <begin position="11"/>
        <end position="125"/>
    </location>
</feature>
<dbReference type="Proteomes" id="UP000234331">
    <property type="component" value="Unassembled WGS sequence"/>
</dbReference>
<reference evidence="2 3" key="1">
    <citation type="submission" date="2017-06" db="EMBL/GenBank/DDBJ databases">
        <authorList>
            <person name="Kim H.J."/>
            <person name="Triplett B.A."/>
        </authorList>
    </citation>
    <scope>NUCLEOTIDE SEQUENCE [LARGE SCALE GENOMIC DNA]</scope>
    <source>
        <strain evidence="2">FRACA_ARgP5</strain>
    </source>
</reference>
<dbReference type="GO" id="GO:0016829">
    <property type="term" value="F:lyase activity"/>
    <property type="evidence" value="ECO:0007669"/>
    <property type="project" value="UniProtKB-KW"/>
</dbReference>
<dbReference type="CDD" id="cd07247">
    <property type="entry name" value="SgaA_N_like"/>
    <property type="match status" value="2"/>
</dbReference>
<dbReference type="OrthoDB" id="9793039at2"/>
<feature type="domain" description="VOC" evidence="1">
    <location>
        <begin position="139"/>
        <end position="255"/>
    </location>
</feature>
<evidence type="ECO:0000313" key="2">
    <source>
        <dbReference type="EMBL" id="SNQ51893.1"/>
    </source>
</evidence>
<dbReference type="Gene3D" id="3.10.180.10">
    <property type="entry name" value="2,3-Dihydroxybiphenyl 1,2-Dioxygenase, domain 1"/>
    <property type="match status" value="2"/>
</dbReference>
<dbReference type="InterPro" id="IPR052164">
    <property type="entry name" value="Anthracycline_SecMetBiosynth"/>
</dbReference>
<name>A0A2I2L1U1_9ACTN</name>
<dbReference type="PANTHER" id="PTHR33993:SF10">
    <property type="entry name" value="CONSERVED PROTEIN"/>
    <property type="match status" value="1"/>
</dbReference>
<evidence type="ECO:0000313" key="3">
    <source>
        <dbReference type="Proteomes" id="UP000234331"/>
    </source>
</evidence>
<dbReference type="PANTHER" id="PTHR33993">
    <property type="entry name" value="GLYOXALASE-RELATED"/>
    <property type="match status" value="1"/>
</dbReference>
<organism evidence="2 3">
    <name type="scientific">Frankia canadensis</name>
    <dbReference type="NCBI Taxonomy" id="1836972"/>
    <lineage>
        <taxon>Bacteria</taxon>
        <taxon>Bacillati</taxon>
        <taxon>Actinomycetota</taxon>
        <taxon>Actinomycetes</taxon>
        <taxon>Frankiales</taxon>
        <taxon>Frankiaceae</taxon>
        <taxon>Frankia</taxon>
    </lineage>
</organism>
<dbReference type="EMBL" id="FZMO01000553">
    <property type="protein sequence ID" value="SNQ51893.1"/>
    <property type="molecule type" value="Genomic_DNA"/>
</dbReference>
<keyword evidence="2" id="KW-0456">Lyase</keyword>
<dbReference type="AlphaFoldDB" id="A0A2I2L1U1"/>
<dbReference type="InterPro" id="IPR029068">
    <property type="entry name" value="Glyas_Bleomycin-R_OHBP_Dase"/>
</dbReference>
<proteinExistence type="predicted"/>
<protein>
    <submittedName>
        <fullName evidence="2">Lactoylglutathione lyase family protein</fullName>
    </submittedName>
</protein>
<accession>A0A2I2L1U1</accession>
<dbReference type="Pfam" id="PF00903">
    <property type="entry name" value="Glyoxalase"/>
    <property type="match status" value="2"/>
</dbReference>
<dbReference type="SUPFAM" id="SSF54593">
    <property type="entry name" value="Glyoxalase/Bleomycin resistance protein/Dihydroxybiphenyl dioxygenase"/>
    <property type="match status" value="2"/>
</dbReference>
<gene>
    <name evidence="2" type="ORF">FRACA_850005</name>
</gene>
<dbReference type="InterPro" id="IPR037523">
    <property type="entry name" value="VOC_core"/>
</dbReference>
<evidence type="ECO:0000259" key="1">
    <source>
        <dbReference type="PROSITE" id="PS51819"/>
    </source>
</evidence>
<keyword evidence="3" id="KW-1185">Reference proteome</keyword>